<evidence type="ECO:0000313" key="3">
    <source>
        <dbReference type="Proteomes" id="UP000652760"/>
    </source>
</evidence>
<accession>A0ABS1F1Z6</accession>
<dbReference type="PANTHER" id="PTHR43792">
    <property type="entry name" value="GNAT FAMILY, PUTATIVE (AFU_ORTHOLOGUE AFUA_3G00765)-RELATED-RELATED"/>
    <property type="match status" value="1"/>
</dbReference>
<dbReference type="InterPro" id="IPR051531">
    <property type="entry name" value="N-acetyltransferase"/>
</dbReference>
<dbReference type="PANTHER" id="PTHR43792:SF1">
    <property type="entry name" value="N-ACETYLTRANSFERASE DOMAIN-CONTAINING PROTEIN"/>
    <property type="match status" value="1"/>
</dbReference>
<dbReference type="SUPFAM" id="SSF55729">
    <property type="entry name" value="Acyl-CoA N-acyltransferases (Nat)"/>
    <property type="match status" value="1"/>
</dbReference>
<evidence type="ECO:0000259" key="1">
    <source>
        <dbReference type="PROSITE" id="PS51186"/>
    </source>
</evidence>
<dbReference type="Gene3D" id="3.40.630.30">
    <property type="match status" value="1"/>
</dbReference>
<dbReference type="PROSITE" id="PS51186">
    <property type="entry name" value="GNAT"/>
    <property type="match status" value="1"/>
</dbReference>
<dbReference type="EMBL" id="JAENHM010000025">
    <property type="protein sequence ID" value="MBK1837438.1"/>
    <property type="molecule type" value="Genomic_DNA"/>
</dbReference>
<feature type="domain" description="N-acetyltransferase" evidence="1">
    <location>
        <begin position="11"/>
        <end position="180"/>
    </location>
</feature>
<reference evidence="3" key="1">
    <citation type="submission" date="2021-01" db="EMBL/GenBank/DDBJ databases">
        <title>Genome public.</title>
        <authorList>
            <person name="Liu C."/>
            <person name="Sun Q."/>
        </authorList>
    </citation>
    <scope>NUCLEOTIDE SEQUENCE [LARGE SCALE GENOMIC DNA]</scope>
    <source>
        <strain evidence="3">YIM B02556</strain>
    </source>
</reference>
<organism evidence="2 3">
    <name type="scientific">Azospirillum endophyticum</name>
    <dbReference type="NCBI Taxonomy" id="2800326"/>
    <lineage>
        <taxon>Bacteria</taxon>
        <taxon>Pseudomonadati</taxon>
        <taxon>Pseudomonadota</taxon>
        <taxon>Alphaproteobacteria</taxon>
        <taxon>Rhodospirillales</taxon>
        <taxon>Azospirillaceae</taxon>
        <taxon>Azospirillum</taxon>
    </lineage>
</organism>
<evidence type="ECO:0000313" key="2">
    <source>
        <dbReference type="EMBL" id="MBK1837438.1"/>
    </source>
</evidence>
<gene>
    <name evidence="2" type="ORF">JHL17_08420</name>
</gene>
<name>A0ABS1F1Z6_9PROT</name>
<dbReference type="RefSeq" id="WP_200191970.1">
    <property type="nucleotide sequence ID" value="NZ_JAENHM010000025.1"/>
</dbReference>
<dbReference type="InterPro" id="IPR000182">
    <property type="entry name" value="GNAT_dom"/>
</dbReference>
<dbReference type="Proteomes" id="UP000652760">
    <property type="component" value="Unassembled WGS sequence"/>
</dbReference>
<proteinExistence type="predicted"/>
<sequence>MVPALLQTSRLQLRRWREADLEAFARISADPVAMHHLLPIGDRTASDAFARRAEAHFEQHGFGFWAVELLSTQEFIGFVGLVNVGYDAHFTPAVEVGWRLHPDYWGYGYATEAAKRALRDGFERLDLKEIVALTVPANSRSRRVMERLGMTRDEDDDFDHPRVPDGHPLKRHVLYRLPRSSP</sequence>
<protein>
    <submittedName>
        <fullName evidence="2">GNAT family N-acetyltransferase</fullName>
    </submittedName>
</protein>
<dbReference type="InterPro" id="IPR016181">
    <property type="entry name" value="Acyl_CoA_acyltransferase"/>
</dbReference>
<comment type="caution">
    <text evidence="2">The sequence shown here is derived from an EMBL/GenBank/DDBJ whole genome shotgun (WGS) entry which is preliminary data.</text>
</comment>
<dbReference type="Pfam" id="PF13302">
    <property type="entry name" value="Acetyltransf_3"/>
    <property type="match status" value="1"/>
</dbReference>
<keyword evidence="3" id="KW-1185">Reference proteome</keyword>